<dbReference type="Proteomes" id="UP000299102">
    <property type="component" value="Unassembled WGS sequence"/>
</dbReference>
<dbReference type="EMBL" id="BGZK01000301">
    <property type="protein sequence ID" value="GBP35257.1"/>
    <property type="molecule type" value="Genomic_DNA"/>
</dbReference>
<dbReference type="InterPro" id="IPR052709">
    <property type="entry name" value="Transposase-MT_Hybrid"/>
</dbReference>
<evidence type="ECO:0000313" key="2">
    <source>
        <dbReference type="EMBL" id="GBP35257.1"/>
    </source>
</evidence>
<dbReference type="Pfam" id="PF17906">
    <property type="entry name" value="HTH_48"/>
    <property type="match status" value="1"/>
</dbReference>
<feature type="domain" description="Mos1 transposase HTH" evidence="1">
    <location>
        <begin position="4"/>
        <end position="43"/>
    </location>
</feature>
<accession>A0A4C1VAD8</accession>
<dbReference type="PANTHER" id="PTHR46060:SF1">
    <property type="entry name" value="MARINER MOS1 TRANSPOSASE-LIKE PROTEIN"/>
    <property type="match status" value="1"/>
</dbReference>
<evidence type="ECO:0000313" key="3">
    <source>
        <dbReference type="Proteomes" id="UP000299102"/>
    </source>
</evidence>
<gene>
    <name evidence="2" type="ORF">EVAR_19477_1</name>
</gene>
<dbReference type="InterPro" id="IPR041426">
    <property type="entry name" value="Mos1_HTH"/>
</dbReference>
<proteinExistence type="predicted"/>
<protein>
    <recommendedName>
        <fullName evidence="1">Mos1 transposase HTH domain-containing protein</fullName>
    </recommendedName>
</protein>
<sequence>MVFNDFKCNLTAQQNFARLRSAFGDKASCKTTIYNWFAKFKRGRVNLSDEEFCDDRSSTSVNNKNTDAVRRMIETDRHVIYHEIRASLGMSQIQQILPKYLGIKKLCLW</sequence>
<dbReference type="PANTHER" id="PTHR46060">
    <property type="entry name" value="MARINER MOS1 TRANSPOSASE-LIKE PROTEIN"/>
    <property type="match status" value="1"/>
</dbReference>
<keyword evidence="3" id="KW-1185">Reference proteome</keyword>
<dbReference type="AlphaFoldDB" id="A0A4C1VAD8"/>
<reference evidence="2 3" key="1">
    <citation type="journal article" date="2019" name="Commun. Biol.">
        <title>The bagworm genome reveals a unique fibroin gene that provides high tensile strength.</title>
        <authorList>
            <person name="Kono N."/>
            <person name="Nakamura H."/>
            <person name="Ohtoshi R."/>
            <person name="Tomita M."/>
            <person name="Numata K."/>
            <person name="Arakawa K."/>
        </authorList>
    </citation>
    <scope>NUCLEOTIDE SEQUENCE [LARGE SCALE GENOMIC DNA]</scope>
</reference>
<comment type="caution">
    <text evidence="2">The sequence shown here is derived from an EMBL/GenBank/DDBJ whole genome shotgun (WGS) entry which is preliminary data.</text>
</comment>
<organism evidence="2 3">
    <name type="scientific">Eumeta variegata</name>
    <name type="common">Bagworm moth</name>
    <name type="synonym">Eumeta japonica</name>
    <dbReference type="NCBI Taxonomy" id="151549"/>
    <lineage>
        <taxon>Eukaryota</taxon>
        <taxon>Metazoa</taxon>
        <taxon>Ecdysozoa</taxon>
        <taxon>Arthropoda</taxon>
        <taxon>Hexapoda</taxon>
        <taxon>Insecta</taxon>
        <taxon>Pterygota</taxon>
        <taxon>Neoptera</taxon>
        <taxon>Endopterygota</taxon>
        <taxon>Lepidoptera</taxon>
        <taxon>Glossata</taxon>
        <taxon>Ditrysia</taxon>
        <taxon>Tineoidea</taxon>
        <taxon>Psychidae</taxon>
        <taxon>Oiketicinae</taxon>
        <taxon>Eumeta</taxon>
    </lineage>
</organism>
<evidence type="ECO:0000259" key="1">
    <source>
        <dbReference type="Pfam" id="PF17906"/>
    </source>
</evidence>
<dbReference type="Gene3D" id="1.10.10.1450">
    <property type="match status" value="1"/>
</dbReference>
<dbReference type="OrthoDB" id="10017160at2759"/>
<name>A0A4C1VAD8_EUMVA</name>